<evidence type="ECO:0000256" key="1">
    <source>
        <dbReference type="SAM" id="Phobius"/>
    </source>
</evidence>
<keyword evidence="1" id="KW-1133">Transmembrane helix</keyword>
<dbReference type="EMBL" id="UOEI01000458">
    <property type="protein sequence ID" value="VAW06220.1"/>
    <property type="molecule type" value="Genomic_DNA"/>
</dbReference>
<protein>
    <submittedName>
        <fullName evidence="2">Uncharacterized protein</fullName>
    </submittedName>
</protein>
<evidence type="ECO:0000313" key="2">
    <source>
        <dbReference type="EMBL" id="VAW06220.1"/>
    </source>
</evidence>
<keyword evidence="1" id="KW-0472">Membrane</keyword>
<keyword evidence="1" id="KW-0812">Transmembrane</keyword>
<accession>A0A3B0SP40</accession>
<name>A0A3B0SP40_9ZZZZ</name>
<organism evidence="2">
    <name type="scientific">hydrothermal vent metagenome</name>
    <dbReference type="NCBI Taxonomy" id="652676"/>
    <lineage>
        <taxon>unclassified sequences</taxon>
        <taxon>metagenomes</taxon>
        <taxon>ecological metagenomes</taxon>
    </lineage>
</organism>
<reference evidence="2" key="1">
    <citation type="submission" date="2018-06" db="EMBL/GenBank/DDBJ databases">
        <authorList>
            <person name="Zhirakovskaya E."/>
        </authorList>
    </citation>
    <scope>NUCLEOTIDE SEQUENCE</scope>
</reference>
<sequence>MSVYDGGRYRSSMKTIRSRLILVGALTAALVGVATPVEAASQGCADRFPAVTWTQVSDGDVSVYVAGVPFAMAERFASEISMVSGWIVDDIGTFEADVCLVDNELRFIGDEYVSGSQQFHAHQNLEERFVVLNTQRPGFIGPAAAFALTHQALWQNNGDEPFPEPIAGVIAHWYRARILDRLEYYHRDVMVENFFDTEAVIDWGASLQEPVQDWNPETNFRAIGDFVDFAVATYGTDVLAETDAAAWSRIEGEWRTSLRADLTGRDTPTTDWLLGVGVAVGIVGVALFAIVLGLVSKHRRKRRNDTAPPIPGFFTES</sequence>
<feature type="transmembrane region" description="Helical" evidence="1">
    <location>
        <begin position="272"/>
        <end position="295"/>
    </location>
</feature>
<gene>
    <name evidence="2" type="ORF">MNBD_ACTINO01-2009</name>
</gene>
<proteinExistence type="predicted"/>
<dbReference type="AlphaFoldDB" id="A0A3B0SP40"/>